<dbReference type="InterPro" id="IPR044005">
    <property type="entry name" value="DZR_2"/>
</dbReference>
<dbReference type="PANTHER" id="PTHR47505:SF1">
    <property type="entry name" value="DNA UTILIZATION PROTEIN YHGH"/>
    <property type="match status" value="1"/>
</dbReference>
<dbReference type="Pfam" id="PF18912">
    <property type="entry name" value="DZR_2"/>
    <property type="match status" value="1"/>
</dbReference>
<evidence type="ECO:0000259" key="2">
    <source>
        <dbReference type="Pfam" id="PF00156"/>
    </source>
</evidence>
<dbReference type="RefSeq" id="WP_345119932.1">
    <property type="nucleotide sequence ID" value="NZ_BAABDI010000001.1"/>
</dbReference>
<dbReference type="SUPFAM" id="SSF53271">
    <property type="entry name" value="PRTase-like"/>
    <property type="match status" value="1"/>
</dbReference>
<sequence>MLRTLWADFLGLIYPRLCLACREPLVTGETHLCTGCRAELPYTDFHLLPADANPLGRRFWGKLPLRHALSYLRFVRHGRVQHLLHELKYQGQRDVGTALGQLYGAELHAAGIAADFDLIIPVPLHPRKLAKRGYNQAAAFATGLAEGLKVPASNTALRRTTNTKTQTKKNRAQRWENVATVFEVENPALIIGRRILVVDDVLTTGATLEACGAVLLAAGAAEVSIATIAYADRR</sequence>
<proteinExistence type="inferred from homology"/>
<dbReference type="Pfam" id="PF00156">
    <property type="entry name" value="Pribosyltran"/>
    <property type="match status" value="1"/>
</dbReference>
<evidence type="ECO:0000256" key="1">
    <source>
        <dbReference type="ARBA" id="ARBA00008007"/>
    </source>
</evidence>
<name>A0ABP7P138_9BACT</name>
<dbReference type="InterPro" id="IPR000836">
    <property type="entry name" value="PRTase_dom"/>
</dbReference>
<reference evidence="5" key="1">
    <citation type="journal article" date="2019" name="Int. J. Syst. Evol. Microbiol.">
        <title>The Global Catalogue of Microorganisms (GCM) 10K type strain sequencing project: providing services to taxonomists for standard genome sequencing and annotation.</title>
        <authorList>
            <consortium name="The Broad Institute Genomics Platform"/>
            <consortium name="The Broad Institute Genome Sequencing Center for Infectious Disease"/>
            <person name="Wu L."/>
            <person name="Ma J."/>
        </authorList>
    </citation>
    <scope>NUCLEOTIDE SEQUENCE [LARGE SCALE GENOMIC DNA]</scope>
    <source>
        <strain evidence="5">JCM 17217</strain>
    </source>
</reference>
<evidence type="ECO:0000313" key="5">
    <source>
        <dbReference type="Proteomes" id="UP001501556"/>
    </source>
</evidence>
<gene>
    <name evidence="4" type="ORF">GCM10022407_01650</name>
</gene>
<dbReference type="EMBL" id="BAABDI010000001">
    <property type="protein sequence ID" value="GAA3957959.1"/>
    <property type="molecule type" value="Genomic_DNA"/>
</dbReference>
<feature type="domain" description="Phosphoribosyltransferase" evidence="2">
    <location>
        <begin position="137"/>
        <end position="230"/>
    </location>
</feature>
<dbReference type="CDD" id="cd06223">
    <property type="entry name" value="PRTases_typeI"/>
    <property type="match status" value="1"/>
</dbReference>
<dbReference type="PANTHER" id="PTHR47505">
    <property type="entry name" value="DNA UTILIZATION PROTEIN YHGH"/>
    <property type="match status" value="1"/>
</dbReference>
<comment type="caution">
    <text evidence="4">The sequence shown here is derived from an EMBL/GenBank/DDBJ whole genome shotgun (WGS) entry which is preliminary data.</text>
</comment>
<protein>
    <submittedName>
        <fullName evidence="4">ComF family protein</fullName>
    </submittedName>
</protein>
<evidence type="ECO:0000259" key="3">
    <source>
        <dbReference type="Pfam" id="PF18912"/>
    </source>
</evidence>
<dbReference type="InterPro" id="IPR029057">
    <property type="entry name" value="PRTase-like"/>
</dbReference>
<comment type="similarity">
    <text evidence="1">Belongs to the ComF/GntX family.</text>
</comment>
<feature type="domain" description="Double zinc ribbon" evidence="3">
    <location>
        <begin position="10"/>
        <end position="42"/>
    </location>
</feature>
<dbReference type="Gene3D" id="3.40.50.2020">
    <property type="match status" value="1"/>
</dbReference>
<evidence type="ECO:0000313" key="4">
    <source>
        <dbReference type="EMBL" id="GAA3957959.1"/>
    </source>
</evidence>
<keyword evidence="5" id="KW-1185">Reference proteome</keyword>
<dbReference type="InterPro" id="IPR051910">
    <property type="entry name" value="ComF/GntX_DNA_util-trans"/>
</dbReference>
<accession>A0ABP7P138</accession>
<dbReference type="Proteomes" id="UP001501556">
    <property type="component" value="Unassembled WGS sequence"/>
</dbReference>
<organism evidence="4 5">
    <name type="scientific">Hymenobacter antarcticus</name>
    <dbReference type="NCBI Taxonomy" id="486270"/>
    <lineage>
        <taxon>Bacteria</taxon>
        <taxon>Pseudomonadati</taxon>
        <taxon>Bacteroidota</taxon>
        <taxon>Cytophagia</taxon>
        <taxon>Cytophagales</taxon>
        <taxon>Hymenobacteraceae</taxon>
        <taxon>Hymenobacter</taxon>
    </lineage>
</organism>